<dbReference type="InterPro" id="IPR012338">
    <property type="entry name" value="Beta-lactam/transpept-like"/>
</dbReference>
<dbReference type="InterPro" id="IPR050789">
    <property type="entry name" value="Diverse_Enzym_Activities"/>
</dbReference>
<sequence length="369" mass="40394">MSEAVDKAFAAAVREKRVPGIATVALNRDGSVIYKNSWGTVNINDPTSAPVTSTTKMEIASMLKAFISVAALQLLEQGKFSLDDLVEEYIPSWTNISVLDGFTPDGEPILRPPKTKATILQLFTHTAGPGYWFTSENLNRFERWAGTLPQVAPDPVDPEPLIADPGTGWFYGTSNDYLGHIVETISGVSLTTYLNQHIFTPLGIQKPTVIPTEMHAHRRLPNGTITSQPPNATNILPSYLLSSLDEYAAFLLALINHGTHPTLGTTILQPSTVKNYVFTDLFPLSLTSPEPYTGPTIGWSAAFLVNNQDVKGRRSKGSGAWGGIYNLYYWVDLEAGKLGLVFTNLLPFLDPVVLDLFGKLEEFVYGCDE</sequence>
<dbReference type="Gene3D" id="3.40.710.10">
    <property type="entry name" value="DD-peptidase/beta-lactamase superfamily"/>
    <property type="match status" value="1"/>
</dbReference>
<name>A0AA40CHL3_9PEZI</name>
<dbReference type="PANTHER" id="PTHR43283:SF3">
    <property type="entry name" value="BETA-LACTAMASE FAMILY PROTEIN (AFU_ORTHOLOGUE AFUA_5G07500)"/>
    <property type="match status" value="1"/>
</dbReference>
<dbReference type="PANTHER" id="PTHR43283">
    <property type="entry name" value="BETA-LACTAMASE-RELATED"/>
    <property type="match status" value="1"/>
</dbReference>
<evidence type="ECO:0000259" key="1">
    <source>
        <dbReference type="Pfam" id="PF00144"/>
    </source>
</evidence>
<dbReference type="AlphaFoldDB" id="A0AA40CHL3"/>
<proteinExistence type="predicted"/>
<evidence type="ECO:0000313" key="3">
    <source>
        <dbReference type="Proteomes" id="UP001174936"/>
    </source>
</evidence>
<gene>
    <name evidence="2" type="ORF">B0T16DRAFT_338890</name>
</gene>
<reference evidence="2" key="1">
    <citation type="submission" date="2023-06" db="EMBL/GenBank/DDBJ databases">
        <title>Genome-scale phylogeny and comparative genomics of the fungal order Sordariales.</title>
        <authorList>
            <consortium name="Lawrence Berkeley National Laboratory"/>
            <person name="Hensen N."/>
            <person name="Bonometti L."/>
            <person name="Westerberg I."/>
            <person name="Brannstrom I.O."/>
            <person name="Guillou S."/>
            <person name="Cros-Aarteil S."/>
            <person name="Calhoun S."/>
            <person name="Haridas S."/>
            <person name="Kuo A."/>
            <person name="Mondo S."/>
            <person name="Pangilinan J."/>
            <person name="Riley R."/>
            <person name="Labutti K."/>
            <person name="Andreopoulos B."/>
            <person name="Lipzen A."/>
            <person name="Chen C."/>
            <person name="Yanf M."/>
            <person name="Daum C."/>
            <person name="Ng V."/>
            <person name="Clum A."/>
            <person name="Steindorff A."/>
            <person name="Ohm R."/>
            <person name="Martin F."/>
            <person name="Silar P."/>
            <person name="Natvig D."/>
            <person name="Lalanne C."/>
            <person name="Gautier V."/>
            <person name="Ament-Velasquez S.L."/>
            <person name="Kruys A."/>
            <person name="Hutchinson M.I."/>
            <person name="Powell A.J."/>
            <person name="Barry K."/>
            <person name="Miller A.N."/>
            <person name="Grigoriev I.V."/>
            <person name="Debuchy R."/>
            <person name="Gladieux P."/>
            <person name="Thoren M.H."/>
            <person name="Johannesson H."/>
        </authorList>
    </citation>
    <scope>NUCLEOTIDE SEQUENCE</scope>
    <source>
        <strain evidence="2">SMH2532-1</strain>
    </source>
</reference>
<accession>A0AA40CHL3</accession>
<protein>
    <submittedName>
        <fullName evidence="2">Beta-lactamase/transpeptidase-like protein</fullName>
    </submittedName>
</protein>
<dbReference type="SUPFAM" id="SSF56601">
    <property type="entry name" value="beta-lactamase/transpeptidase-like"/>
    <property type="match status" value="1"/>
</dbReference>
<keyword evidence="3" id="KW-1185">Reference proteome</keyword>
<dbReference type="InterPro" id="IPR001466">
    <property type="entry name" value="Beta-lactam-related"/>
</dbReference>
<dbReference type="EMBL" id="JAULSV010000007">
    <property type="protein sequence ID" value="KAK0638585.1"/>
    <property type="molecule type" value="Genomic_DNA"/>
</dbReference>
<dbReference type="Pfam" id="PF00144">
    <property type="entry name" value="Beta-lactamase"/>
    <property type="match status" value="1"/>
</dbReference>
<comment type="caution">
    <text evidence="2">The sequence shown here is derived from an EMBL/GenBank/DDBJ whole genome shotgun (WGS) entry which is preliminary data.</text>
</comment>
<organism evidence="2 3">
    <name type="scientific">Cercophora newfieldiana</name>
    <dbReference type="NCBI Taxonomy" id="92897"/>
    <lineage>
        <taxon>Eukaryota</taxon>
        <taxon>Fungi</taxon>
        <taxon>Dikarya</taxon>
        <taxon>Ascomycota</taxon>
        <taxon>Pezizomycotina</taxon>
        <taxon>Sordariomycetes</taxon>
        <taxon>Sordariomycetidae</taxon>
        <taxon>Sordariales</taxon>
        <taxon>Lasiosphaeriaceae</taxon>
        <taxon>Cercophora</taxon>
    </lineage>
</organism>
<dbReference type="Proteomes" id="UP001174936">
    <property type="component" value="Unassembled WGS sequence"/>
</dbReference>
<feature type="domain" description="Beta-lactamase-related" evidence="1">
    <location>
        <begin position="5"/>
        <end position="348"/>
    </location>
</feature>
<evidence type="ECO:0000313" key="2">
    <source>
        <dbReference type="EMBL" id="KAK0638585.1"/>
    </source>
</evidence>